<name>A0ABT5BY98_9BACT</name>
<accession>A0ABT5BY98</accession>
<feature type="region of interest" description="Disordered" evidence="1">
    <location>
        <begin position="324"/>
        <end position="376"/>
    </location>
</feature>
<feature type="domain" description="DUF2169" evidence="2">
    <location>
        <begin position="24"/>
        <end position="295"/>
    </location>
</feature>
<feature type="compositionally biased region" description="Low complexity" evidence="1">
    <location>
        <begin position="326"/>
        <end position="371"/>
    </location>
</feature>
<feature type="compositionally biased region" description="Pro residues" evidence="1">
    <location>
        <begin position="557"/>
        <end position="573"/>
    </location>
</feature>
<feature type="compositionally biased region" description="Low complexity" evidence="1">
    <location>
        <begin position="147"/>
        <end position="162"/>
    </location>
</feature>
<dbReference type="Proteomes" id="UP001217485">
    <property type="component" value="Unassembled WGS sequence"/>
</dbReference>
<evidence type="ECO:0000259" key="2">
    <source>
        <dbReference type="Pfam" id="PF09937"/>
    </source>
</evidence>
<reference evidence="3 4" key="1">
    <citation type="submission" date="2023-01" db="EMBL/GenBank/DDBJ databases">
        <title>Minimal conservation of predation-associated metabolite biosynthetic gene clusters underscores biosynthetic potential of Myxococcota including descriptions for ten novel species: Archangium lansinium sp. nov., Myxococcus landrumus sp. nov., Nannocystis bai.</title>
        <authorList>
            <person name="Ahearne A."/>
            <person name="Stevens C."/>
            <person name="Dowd S."/>
        </authorList>
    </citation>
    <scope>NUCLEOTIDE SEQUENCE [LARGE SCALE GENOMIC DNA]</scope>
    <source>
        <strain evidence="3 4">WIWO2</strain>
    </source>
</reference>
<feature type="compositionally biased region" description="Low complexity" evidence="1">
    <location>
        <begin position="595"/>
        <end position="609"/>
    </location>
</feature>
<gene>
    <name evidence="3" type="ORF">POL72_15065</name>
</gene>
<evidence type="ECO:0000313" key="4">
    <source>
        <dbReference type="Proteomes" id="UP001217485"/>
    </source>
</evidence>
<comment type="caution">
    <text evidence="3">The sequence shown here is derived from an EMBL/GenBank/DDBJ whole genome shotgun (WGS) entry which is preliminary data.</text>
</comment>
<sequence>MTAPPAPRALGHAAVAVRPFRSRGRVMLAVVVKATFQLEHKRAMSPLPPAPIVAADVRAARAAADPRAAVSAAAEMAPFLPRADILLGGHAWARGRSPAPLVPVRLRVGLDAAVLLDKALHVYGDRGGNGRGAPQPFLAMPLGYERAPGGPADPDNPAGVDPRAGRAPNIIDPRQPTRAAGFGPIAAHWPTRQRRLGNADPRGVQAPWPVIPDGFDWAYFQAAPADQQTPYLRGNEWILIEGMHPDLDRIEAWLPGPVAEARVAFGGAAQPQALPLVADMLVIDADRWLCSLVWRASAVLPGEEALAGVRVTARVALPGEDVPWDPAAAQAAPQQARAAQAAPQQARAAQAAPQQARAAQAPPAASPQRAGRAAEHPLAGTVALDPEEASAAASPQRAGRGAAEHPLAGTVAVDPDEGQPNPALPFRSPAASVGGPRLERSGTAEMPAAAGTPPAEPRRGGLPFVAPAAAGAASGALPFAPAAPSSPGARDGAAAWALPFAAPAAASPAVPVRAPAAASGVLPFAPAPAPAASGVLPFVSPAAASGVLSFAPAPAAPVPAAPQAPSAPPPAPSAPERSSPWASGAAPHAASEPQSPWVSGAAAASAHVASPPPAAPSYALSQPRIAPSYALGSSPAASPWPAAAAAAAPARRPARPRRPRLTPDARPSSEPLIPPRKRRPAKVAADGLGASFLRSVPDAAPTPT</sequence>
<organism evidence="3 4">
    <name type="scientific">Sorangium atrum</name>
    <dbReference type="NCBI Taxonomy" id="2995308"/>
    <lineage>
        <taxon>Bacteria</taxon>
        <taxon>Pseudomonadati</taxon>
        <taxon>Myxococcota</taxon>
        <taxon>Polyangia</taxon>
        <taxon>Polyangiales</taxon>
        <taxon>Polyangiaceae</taxon>
        <taxon>Sorangium</taxon>
    </lineage>
</organism>
<evidence type="ECO:0000313" key="3">
    <source>
        <dbReference type="EMBL" id="MDC0679062.1"/>
    </source>
</evidence>
<protein>
    <submittedName>
        <fullName evidence="3">DUF2169 domain-containing protein</fullName>
    </submittedName>
</protein>
<dbReference type="RefSeq" id="WP_272096001.1">
    <property type="nucleotide sequence ID" value="NZ_JAQNDK010000002.1"/>
</dbReference>
<dbReference type="EMBL" id="JAQNDK010000002">
    <property type="protein sequence ID" value="MDC0679062.1"/>
    <property type="molecule type" value="Genomic_DNA"/>
</dbReference>
<dbReference type="Pfam" id="PF09937">
    <property type="entry name" value="DUF2169"/>
    <property type="match status" value="1"/>
</dbReference>
<feature type="region of interest" description="Disordered" evidence="1">
    <location>
        <begin position="557"/>
        <end position="704"/>
    </location>
</feature>
<feature type="region of interest" description="Disordered" evidence="1">
    <location>
        <begin position="410"/>
        <end position="460"/>
    </location>
</feature>
<feature type="compositionally biased region" description="Low complexity" evidence="1">
    <location>
        <begin position="574"/>
        <end position="583"/>
    </location>
</feature>
<feature type="region of interest" description="Disordered" evidence="1">
    <location>
        <begin position="147"/>
        <end position="177"/>
    </location>
</feature>
<dbReference type="InterPro" id="IPR018683">
    <property type="entry name" value="DUF2169"/>
</dbReference>
<feature type="compositionally biased region" description="Low complexity" evidence="1">
    <location>
        <begin position="635"/>
        <end position="651"/>
    </location>
</feature>
<keyword evidence="4" id="KW-1185">Reference proteome</keyword>
<proteinExistence type="predicted"/>
<evidence type="ECO:0000256" key="1">
    <source>
        <dbReference type="SAM" id="MobiDB-lite"/>
    </source>
</evidence>